<protein>
    <submittedName>
        <fullName evidence="1">Uncharacterized protein</fullName>
    </submittedName>
</protein>
<comment type="caution">
    <text evidence="1">The sequence shown here is derived from an EMBL/GenBank/DDBJ whole genome shotgun (WGS) entry which is preliminary data.</text>
</comment>
<gene>
    <name evidence="1" type="ORF">LCGC14_1462280</name>
</gene>
<reference evidence="1" key="1">
    <citation type="journal article" date="2015" name="Nature">
        <title>Complex archaea that bridge the gap between prokaryotes and eukaryotes.</title>
        <authorList>
            <person name="Spang A."/>
            <person name="Saw J.H."/>
            <person name="Jorgensen S.L."/>
            <person name="Zaremba-Niedzwiedzka K."/>
            <person name="Martijn J."/>
            <person name="Lind A.E."/>
            <person name="van Eijk R."/>
            <person name="Schleper C."/>
            <person name="Guy L."/>
            <person name="Ettema T.J."/>
        </authorList>
    </citation>
    <scope>NUCLEOTIDE SEQUENCE</scope>
</reference>
<dbReference type="AlphaFoldDB" id="A0A0F9K0V0"/>
<sequence length="219" mass="23871">MAIDFLGELRALRGLISYEGVATADGAAGGGTLVCSDLTLRPDYDGNVVVITSGALIGQARDIDGATNLGTITPTAVFGGQIVAGVEFIIVALRMSIAEVADIEEKLDLVVIDGTLAYLDAGGEQVVFTYIPLRETRLNTIWLDLVNLTQNADIRLYHQIDGANYRIFETFNWTVGMDDGVYFRNIALDAGRNLQVTIQETVDEGADRDIPWYYAYEPR</sequence>
<proteinExistence type="predicted"/>
<evidence type="ECO:0000313" key="1">
    <source>
        <dbReference type="EMBL" id="KKM68296.1"/>
    </source>
</evidence>
<accession>A0A0F9K0V0</accession>
<dbReference type="EMBL" id="LAZR01010194">
    <property type="protein sequence ID" value="KKM68296.1"/>
    <property type="molecule type" value="Genomic_DNA"/>
</dbReference>
<organism evidence="1">
    <name type="scientific">marine sediment metagenome</name>
    <dbReference type="NCBI Taxonomy" id="412755"/>
    <lineage>
        <taxon>unclassified sequences</taxon>
        <taxon>metagenomes</taxon>
        <taxon>ecological metagenomes</taxon>
    </lineage>
</organism>
<name>A0A0F9K0V0_9ZZZZ</name>